<feature type="region of interest" description="Disordered" evidence="7">
    <location>
        <begin position="645"/>
        <end position="669"/>
    </location>
</feature>
<organism evidence="9 10">
    <name type="scientific">Exilibacterium tricleocarpae</name>
    <dbReference type="NCBI Taxonomy" id="2591008"/>
    <lineage>
        <taxon>Bacteria</taxon>
        <taxon>Pseudomonadati</taxon>
        <taxon>Pseudomonadota</taxon>
        <taxon>Gammaproteobacteria</taxon>
        <taxon>Cellvibrionales</taxon>
        <taxon>Cellvibrionaceae</taxon>
        <taxon>Exilibacterium</taxon>
    </lineage>
</organism>
<dbReference type="GO" id="GO:0008236">
    <property type="term" value="F:serine-type peptidase activity"/>
    <property type="evidence" value="ECO:0007669"/>
    <property type="project" value="UniProtKB-KW"/>
</dbReference>
<dbReference type="AlphaFoldDB" id="A0A545TVM5"/>
<dbReference type="PROSITE" id="PS50106">
    <property type="entry name" value="PDZ"/>
    <property type="match status" value="1"/>
</dbReference>
<dbReference type="SUPFAM" id="SSF50156">
    <property type="entry name" value="PDZ domain-like"/>
    <property type="match status" value="1"/>
</dbReference>
<evidence type="ECO:0000256" key="7">
    <source>
        <dbReference type="SAM" id="MobiDB-lite"/>
    </source>
</evidence>
<evidence type="ECO:0000259" key="8">
    <source>
        <dbReference type="PROSITE" id="PS50106"/>
    </source>
</evidence>
<dbReference type="CDD" id="cd06782">
    <property type="entry name" value="cpPDZ_CPP-like"/>
    <property type="match status" value="1"/>
</dbReference>
<sequence length="699" mass="79357">MRKALHLVLGFGLVIGSSAWSKAPEVLTFTRDQAQTTVEIVDKLAERHYRNQPLDDDLSSRYLDQYLDSLDPARSYFLAQDIKEFDHYRYRLDDQLKAGKLDASFAIFHRYRERVVERLEAVIAVLEREDFGFDFKKDESLEIDRDQAAWPRNRAEADELWRKRLKSASLSLKLAGKDTAEIKKTLKRRYKNQLKRVRQQDQADAFEAVINAFTLLYDPHSNYFSPRSLENFNINMSLSLEGIGAVLQTEDEFTKVVSLVTAGPADKQGELAPADKIIAVGQGDEGDMVDVVGWRLDEVVQLIRGPQNTVVRLEVIPANSTTNDVSKKIRINRGKVKLEEQAAKKSVFELSDGKDLYRLGVIDVPAFYIDFDAYRNRDPNFKSTTRDVRRLLNELSQEDVDGIILDLRNNGGGSLQEATTLTDLFIDQGPVVQIRQTNQTISRHHRSRSRAKYRGPLVVLINRLSASAAEIFAGAIQDYKRGLVIGAQSFGKGTVQSLTPVHEGQLKITESKFYRVSGDSTQHRGVLPDIEFPTMVDAKEVGESSYDNALPWDQIHAVPHPQYFDLPSLLPEINKAHTKRVKQDPDFVYLLDQLKMLKESRSKSVVSLNEAARKKEQEEMEQRALALENKRRKAKGLEPYKTFADYKAENDTEQTPAASLAGQRDINPDKDPLLSESGYILVDFIRALKNHETRQVANF</sequence>
<accession>A0A545TVM5</accession>
<dbReference type="FunFam" id="3.90.226.10:FF:000090">
    <property type="entry name" value="Tail-specific protease"/>
    <property type="match status" value="1"/>
</dbReference>
<feature type="domain" description="PDZ" evidence="8">
    <location>
        <begin position="233"/>
        <end position="310"/>
    </location>
</feature>
<dbReference type="Pfam" id="PF11818">
    <property type="entry name" value="DUF3340"/>
    <property type="match status" value="1"/>
</dbReference>
<dbReference type="GO" id="GO:0007165">
    <property type="term" value="P:signal transduction"/>
    <property type="evidence" value="ECO:0007669"/>
    <property type="project" value="TreeGrafter"/>
</dbReference>
<dbReference type="InterPro" id="IPR029045">
    <property type="entry name" value="ClpP/crotonase-like_dom_sf"/>
</dbReference>
<comment type="similarity">
    <text evidence="1 5">Belongs to the peptidase S41A family.</text>
</comment>
<dbReference type="Gene3D" id="3.90.226.10">
    <property type="entry name" value="2-enoyl-CoA Hydratase, Chain A, domain 1"/>
    <property type="match status" value="1"/>
</dbReference>
<dbReference type="OrthoDB" id="9812068at2"/>
<dbReference type="EMBL" id="VHSG01000008">
    <property type="protein sequence ID" value="TQV81263.1"/>
    <property type="molecule type" value="Genomic_DNA"/>
</dbReference>
<dbReference type="InterPro" id="IPR001478">
    <property type="entry name" value="PDZ"/>
</dbReference>
<dbReference type="Gene3D" id="2.30.42.10">
    <property type="match status" value="1"/>
</dbReference>
<evidence type="ECO:0000256" key="2">
    <source>
        <dbReference type="ARBA" id="ARBA00022670"/>
    </source>
</evidence>
<dbReference type="InterPro" id="IPR036034">
    <property type="entry name" value="PDZ_sf"/>
</dbReference>
<reference evidence="9 10" key="1">
    <citation type="submission" date="2019-06" db="EMBL/GenBank/DDBJ databases">
        <title>Whole genome sequence for Cellvibrionaceae sp. R142.</title>
        <authorList>
            <person name="Wang G."/>
        </authorList>
    </citation>
    <scope>NUCLEOTIDE SEQUENCE [LARGE SCALE GENOMIC DNA]</scope>
    <source>
        <strain evidence="9 10">R142</strain>
    </source>
</reference>
<dbReference type="SMART" id="SM00228">
    <property type="entry name" value="PDZ"/>
    <property type="match status" value="1"/>
</dbReference>
<proteinExistence type="inferred from homology"/>
<dbReference type="Proteomes" id="UP000319732">
    <property type="component" value="Unassembled WGS sequence"/>
</dbReference>
<dbReference type="Gene3D" id="3.30.750.44">
    <property type="match status" value="1"/>
</dbReference>
<dbReference type="GO" id="GO:0030288">
    <property type="term" value="C:outer membrane-bounded periplasmic space"/>
    <property type="evidence" value="ECO:0007669"/>
    <property type="project" value="TreeGrafter"/>
</dbReference>
<evidence type="ECO:0000313" key="9">
    <source>
        <dbReference type="EMBL" id="TQV81263.1"/>
    </source>
</evidence>
<dbReference type="SMART" id="SM00245">
    <property type="entry name" value="TSPc"/>
    <property type="match status" value="1"/>
</dbReference>
<keyword evidence="2 5" id="KW-0645">Protease</keyword>
<dbReference type="Pfam" id="PF17804">
    <property type="entry name" value="TSP_NTD"/>
    <property type="match status" value="1"/>
</dbReference>
<keyword evidence="3 5" id="KW-0378">Hydrolase</keyword>
<dbReference type="PANTHER" id="PTHR32060:SF22">
    <property type="entry name" value="CARBOXYL-TERMINAL-PROCESSING PEPTIDASE 3, CHLOROPLASTIC"/>
    <property type="match status" value="1"/>
</dbReference>
<evidence type="ECO:0000256" key="4">
    <source>
        <dbReference type="ARBA" id="ARBA00022825"/>
    </source>
</evidence>
<dbReference type="SUPFAM" id="SSF52096">
    <property type="entry name" value="ClpP/crotonase"/>
    <property type="match status" value="1"/>
</dbReference>
<keyword evidence="10" id="KW-1185">Reference proteome</keyword>
<protein>
    <submittedName>
        <fullName evidence="9">Tail-specific protease</fullName>
    </submittedName>
</protein>
<dbReference type="GO" id="GO:0004175">
    <property type="term" value="F:endopeptidase activity"/>
    <property type="evidence" value="ECO:0007669"/>
    <property type="project" value="TreeGrafter"/>
</dbReference>
<dbReference type="InterPro" id="IPR020992">
    <property type="entry name" value="Tail_Prtase_C"/>
</dbReference>
<gene>
    <name evidence="9" type="ORF">FKG94_09195</name>
</gene>
<dbReference type="CDD" id="cd07560">
    <property type="entry name" value="Peptidase_S41_CPP"/>
    <property type="match status" value="1"/>
</dbReference>
<dbReference type="NCBIfam" id="TIGR00225">
    <property type="entry name" value="prc"/>
    <property type="match status" value="1"/>
</dbReference>
<comment type="caution">
    <text evidence="9">The sequence shown here is derived from an EMBL/GenBank/DDBJ whole genome shotgun (WGS) entry which is preliminary data.</text>
</comment>
<evidence type="ECO:0000256" key="5">
    <source>
        <dbReference type="RuleBase" id="RU004404"/>
    </source>
</evidence>
<dbReference type="Pfam" id="PF03572">
    <property type="entry name" value="Peptidase_S41"/>
    <property type="match status" value="1"/>
</dbReference>
<keyword evidence="4 5" id="KW-0720">Serine protease</keyword>
<dbReference type="RefSeq" id="WP_142903924.1">
    <property type="nucleotide sequence ID" value="NZ_ML660091.1"/>
</dbReference>
<dbReference type="InterPro" id="IPR005151">
    <property type="entry name" value="Tail-specific_protease"/>
</dbReference>
<evidence type="ECO:0000313" key="10">
    <source>
        <dbReference type="Proteomes" id="UP000319732"/>
    </source>
</evidence>
<feature type="coiled-coil region" evidence="6">
    <location>
        <begin position="608"/>
        <end position="637"/>
    </location>
</feature>
<dbReference type="Pfam" id="PF00595">
    <property type="entry name" value="PDZ"/>
    <property type="match status" value="1"/>
</dbReference>
<dbReference type="PANTHER" id="PTHR32060">
    <property type="entry name" value="TAIL-SPECIFIC PROTEASE"/>
    <property type="match status" value="1"/>
</dbReference>
<dbReference type="GO" id="GO:0006508">
    <property type="term" value="P:proteolysis"/>
    <property type="evidence" value="ECO:0007669"/>
    <property type="project" value="UniProtKB-KW"/>
</dbReference>
<evidence type="ECO:0000256" key="6">
    <source>
        <dbReference type="SAM" id="Coils"/>
    </source>
</evidence>
<evidence type="ECO:0000256" key="1">
    <source>
        <dbReference type="ARBA" id="ARBA00009179"/>
    </source>
</evidence>
<dbReference type="InterPro" id="IPR004447">
    <property type="entry name" value="Peptidase_S41A"/>
</dbReference>
<evidence type="ECO:0000256" key="3">
    <source>
        <dbReference type="ARBA" id="ARBA00022801"/>
    </source>
</evidence>
<dbReference type="InterPro" id="IPR040573">
    <property type="entry name" value="TSP_N"/>
</dbReference>
<name>A0A545TVM5_9GAMM</name>
<keyword evidence="6" id="KW-0175">Coiled coil</keyword>